<dbReference type="Gene3D" id="3.40.50.1820">
    <property type="entry name" value="alpha/beta hydrolase"/>
    <property type="match status" value="1"/>
</dbReference>
<gene>
    <name evidence="4" type="ORF">BA92_13700</name>
    <name evidence="5" type="ORF">IE90_05020</name>
</gene>
<evidence type="ECO:0000259" key="3">
    <source>
        <dbReference type="Pfam" id="PF00930"/>
    </source>
</evidence>
<sequence>MVRGILISVLLLGMVLTVTAQQKANYELAEKFRNLSFGHLSKFSLDMYPRYINNSDRFWFDFTTEEGKSFYYVDPVKGVKRLLFENEDVARQASEITRVAYHARELEISGLKFSPDGKTITFRLDTLHCEYHLETKKLKRIARPEQADGERYSWMVIAPDSSCILYAKEHNLYMKGIPEKGKDTTETQLTVDGELYFSYAKDGSQTGDGEQESKVRWFKNSKKAYIVRYDSRRVEELFLVDVLSKSRPVLKRYKYDMAGAKEISQPELVIVDVEKRQVVKVKADKWQDQEIQVVYAAEKGDRIYFERYKRTMDQVELCVADTETGEVKVLIHEEDRPFVDYQMKNITFLHDGDDILYRSERTGWGHYYHYDGNGVLKNVITAGDWVAGTIISVDTLRREVYFYGYGREKGVDPYYSLIYRAHIDKGNVKLLGGENARHRAFFSPTHRYFVDIYATVSDEPEILLRDRKGKVMMELAKPDLRRLYEMGWRAPERFTVKAADGMTDLYGIMWKPADFNPDKKYPIISSVYPGPFFEYVNTTFSLDDGYNTELAQLGFIVVAMGHRGGSPLRGKFYHRYGYGNLRDYPLADDKYAIEQLADRYSFIDASRVGIYGHSGGGFMSVAAICTYPDFYTAAVSSAGNHDNRIYNSGWVETHHGVKETRRGMEPEKKQKRKSGGWERLRPAHEMIDVQMMREKEFEYTVSVPINQALAENLKGHLLLVTGDMDDNVHPAHTLRMADALIKARKNFDMYVLPGCNHGFGNAGRFFEYQLWHHFAKYLLGDDSAGYQTDLDYFMKR</sequence>
<reference evidence="4 7" key="1">
    <citation type="submission" date="2014-07" db="EMBL/GenBank/DDBJ databases">
        <title>Porphyromonadaceae bacterium OUH 308042 = ATCC BAA-2681 = DSM 28342 draft genome.</title>
        <authorList>
            <person name="Sydenham T.V."/>
            <person name="Hasman H."/>
            <person name="Justensen U.S."/>
        </authorList>
    </citation>
    <scope>NUCLEOTIDE SEQUENCE [LARGE SCALE GENOMIC DNA]</scope>
    <source>
        <strain evidence="4 7">OUH 308042</strain>
    </source>
</reference>
<evidence type="ECO:0000259" key="2">
    <source>
        <dbReference type="Pfam" id="PF00326"/>
    </source>
</evidence>
<dbReference type="InterPro" id="IPR002469">
    <property type="entry name" value="Peptidase_S9B_N"/>
</dbReference>
<dbReference type="EMBL" id="JPIU01000049">
    <property type="protein sequence ID" value="KIO42911.1"/>
    <property type="molecule type" value="Genomic_DNA"/>
</dbReference>
<dbReference type="InterPro" id="IPR050278">
    <property type="entry name" value="Serine_Prot_S9B/DPPIV"/>
</dbReference>
<dbReference type="SUPFAM" id="SSF82171">
    <property type="entry name" value="DPP6 N-terminal domain-like"/>
    <property type="match status" value="1"/>
</dbReference>
<dbReference type="InterPro" id="IPR001375">
    <property type="entry name" value="Peptidase_S9_cat"/>
</dbReference>
<dbReference type="Gene3D" id="2.140.10.30">
    <property type="entry name" value="Dipeptidylpeptidase IV, N-terminal domain"/>
    <property type="match status" value="1"/>
</dbReference>
<accession>A0A0C3RB73</accession>
<dbReference type="PANTHER" id="PTHR11731">
    <property type="entry name" value="PROTEASE FAMILY S9B,C DIPEPTIDYL-PEPTIDASE IV-RELATED"/>
    <property type="match status" value="1"/>
</dbReference>
<dbReference type="PANTHER" id="PTHR11731:SF193">
    <property type="entry name" value="DIPEPTIDYL PEPTIDASE 9"/>
    <property type="match status" value="1"/>
</dbReference>
<organism evidence="4 7">
    <name type="scientific">Sanguibacteroides justesenii</name>
    <dbReference type="NCBI Taxonomy" id="1547597"/>
    <lineage>
        <taxon>Bacteria</taxon>
        <taxon>Pseudomonadati</taxon>
        <taxon>Bacteroidota</taxon>
        <taxon>Bacteroidia</taxon>
        <taxon>Bacteroidales</taxon>
        <taxon>Porphyromonadaceae</taxon>
        <taxon>Sanguibacteroides</taxon>
    </lineage>
</organism>
<dbReference type="Proteomes" id="UP000031980">
    <property type="component" value="Unassembled WGS sequence"/>
</dbReference>
<feature type="domain" description="Dipeptidylpeptidase IV N-terminal" evidence="3">
    <location>
        <begin position="131"/>
        <end position="457"/>
    </location>
</feature>
<proteinExistence type="predicted"/>
<evidence type="ECO:0000313" key="4">
    <source>
        <dbReference type="EMBL" id="KIO42911.1"/>
    </source>
</evidence>
<evidence type="ECO:0000313" key="5">
    <source>
        <dbReference type="EMBL" id="KIO46164.1"/>
    </source>
</evidence>
<dbReference type="GO" id="GO:0008239">
    <property type="term" value="F:dipeptidyl-peptidase activity"/>
    <property type="evidence" value="ECO:0007669"/>
    <property type="project" value="TreeGrafter"/>
</dbReference>
<evidence type="ECO:0000313" key="7">
    <source>
        <dbReference type="Proteomes" id="UP000031980"/>
    </source>
</evidence>
<name>A0A0C3RB73_9PORP</name>
<dbReference type="Pfam" id="PF00326">
    <property type="entry name" value="Peptidase_S9"/>
    <property type="match status" value="1"/>
</dbReference>
<dbReference type="InterPro" id="IPR029058">
    <property type="entry name" value="AB_hydrolase_fold"/>
</dbReference>
<protein>
    <submittedName>
        <fullName evidence="4">Peptidase S9</fullName>
    </submittedName>
</protein>
<reference evidence="5 6" key="2">
    <citation type="submission" date="2014-07" db="EMBL/GenBank/DDBJ databases">
        <title>Porphyromonadaceae bacterium OUH 334697 = ATCC BAA-2682 = DSM 28341 draft genome.</title>
        <authorList>
            <person name="Sydenham T.V."/>
            <person name="Hasman H."/>
            <person name="Justesen U.S."/>
        </authorList>
    </citation>
    <scope>NUCLEOTIDE SEQUENCE [LARGE SCALE GENOMIC DNA]</scope>
    <source>
        <strain evidence="5 6">OUH 334697</strain>
    </source>
</reference>
<dbReference type="SUPFAM" id="SSF53474">
    <property type="entry name" value="alpha/beta-Hydrolases"/>
    <property type="match status" value="1"/>
</dbReference>
<dbReference type="AlphaFoldDB" id="A0A0C3RB73"/>
<dbReference type="RefSeq" id="WP_041502784.1">
    <property type="nucleotide sequence ID" value="NZ_JPIT01000016.1"/>
</dbReference>
<dbReference type="EMBL" id="JPIT01000016">
    <property type="protein sequence ID" value="KIO46164.1"/>
    <property type="molecule type" value="Genomic_DNA"/>
</dbReference>
<comment type="caution">
    <text evidence="4">The sequence shown here is derived from an EMBL/GenBank/DDBJ whole genome shotgun (WGS) entry which is preliminary data.</text>
</comment>
<keyword evidence="7" id="KW-1185">Reference proteome</keyword>
<dbReference type="GO" id="GO:0008236">
    <property type="term" value="F:serine-type peptidase activity"/>
    <property type="evidence" value="ECO:0007669"/>
    <property type="project" value="InterPro"/>
</dbReference>
<feature type="compositionally biased region" description="Basic and acidic residues" evidence="1">
    <location>
        <begin position="657"/>
        <end position="668"/>
    </location>
</feature>
<dbReference type="Pfam" id="PF00930">
    <property type="entry name" value="DPPIV_N"/>
    <property type="match status" value="1"/>
</dbReference>
<feature type="region of interest" description="Disordered" evidence="1">
    <location>
        <begin position="657"/>
        <end position="677"/>
    </location>
</feature>
<dbReference type="GO" id="GO:0006508">
    <property type="term" value="P:proteolysis"/>
    <property type="evidence" value="ECO:0007669"/>
    <property type="project" value="InterPro"/>
</dbReference>
<dbReference type="Proteomes" id="UP000031937">
    <property type="component" value="Unassembled WGS sequence"/>
</dbReference>
<evidence type="ECO:0000256" key="1">
    <source>
        <dbReference type="SAM" id="MobiDB-lite"/>
    </source>
</evidence>
<feature type="domain" description="Peptidase S9 prolyl oligopeptidase catalytic" evidence="2">
    <location>
        <begin position="550"/>
        <end position="778"/>
    </location>
</feature>
<evidence type="ECO:0000313" key="6">
    <source>
        <dbReference type="Proteomes" id="UP000031937"/>
    </source>
</evidence>